<accession>A0A0C9UT51</accession>
<feature type="domain" description="CCHC-type" evidence="3">
    <location>
        <begin position="377"/>
        <end position="393"/>
    </location>
</feature>
<dbReference type="InterPro" id="IPR001878">
    <property type="entry name" value="Znf_CCHC"/>
</dbReference>
<evidence type="ECO:0000256" key="2">
    <source>
        <dbReference type="SAM" id="MobiDB-lite"/>
    </source>
</evidence>
<evidence type="ECO:0000256" key="1">
    <source>
        <dbReference type="PROSITE-ProRule" id="PRU00047"/>
    </source>
</evidence>
<keyword evidence="5" id="KW-1185">Reference proteome</keyword>
<organism evidence="4 5">
    <name type="scientific">Sphaerobolus stellatus (strain SS14)</name>
    <dbReference type="NCBI Taxonomy" id="990650"/>
    <lineage>
        <taxon>Eukaryota</taxon>
        <taxon>Fungi</taxon>
        <taxon>Dikarya</taxon>
        <taxon>Basidiomycota</taxon>
        <taxon>Agaricomycotina</taxon>
        <taxon>Agaricomycetes</taxon>
        <taxon>Phallomycetidae</taxon>
        <taxon>Geastrales</taxon>
        <taxon>Sphaerobolaceae</taxon>
        <taxon>Sphaerobolus</taxon>
    </lineage>
</organism>
<dbReference type="GO" id="GO:0008270">
    <property type="term" value="F:zinc ion binding"/>
    <property type="evidence" value="ECO:0007669"/>
    <property type="project" value="UniProtKB-KW"/>
</dbReference>
<evidence type="ECO:0000313" key="4">
    <source>
        <dbReference type="EMBL" id="KIJ46023.1"/>
    </source>
</evidence>
<keyword evidence="1" id="KW-0863">Zinc-finger</keyword>
<reference evidence="4 5" key="1">
    <citation type="submission" date="2014-06" db="EMBL/GenBank/DDBJ databases">
        <title>Evolutionary Origins and Diversification of the Mycorrhizal Mutualists.</title>
        <authorList>
            <consortium name="DOE Joint Genome Institute"/>
            <consortium name="Mycorrhizal Genomics Consortium"/>
            <person name="Kohler A."/>
            <person name="Kuo A."/>
            <person name="Nagy L.G."/>
            <person name="Floudas D."/>
            <person name="Copeland A."/>
            <person name="Barry K.W."/>
            <person name="Cichocki N."/>
            <person name="Veneault-Fourrey C."/>
            <person name="LaButti K."/>
            <person name="Lindquist E.A."/>
            <person name="Lipzen A."/>
            <person name="Lundell T."/>
            <person name="Morin E."/>
            <person name="Murat C."/>
            <person name="Riley R."/>
            <person name="Ohm R."/>
            <person name="Sun H."/>
            <person name="Tunlid A."/>
            <person name="Henrissat B."/>
            <person name="Grigoriev I.V."/>
            <person name="Hibbett D.S."/>
            <person name="Martin F."/>
        </authorList>
    </citation>
    <scope>NUCLEOTIDE SEQUENCE [LARGE SCALE GENOMIC DNA]</scope>
    <source>
        <strain evidence="4 5">SS14</strain>
    </source>
</reference>
<feature type="region of interest" description="Disordered" evidence="2">
    <location>
        <begin position="1"/>
        <end position="127"/>
    </location>
</feature>
<dbReference type="SMART" id="SM00343">
    <property type="entry name" value="ZnF_C2HC"/>
    <property type="match status" value="2"/>
</dbReference>
<feature type="compositionally biased region" description="Low complexity" evidence="2">
    <location>
        <begin position="49"/>
        <end position="61"/>
    </location>
</feature>
<protein>
    <recommendedName>
        <fullName evidence="3">CCHC-type domain-containing protein</fullName>
    </recommendedName>
</protein>
<keyword evidence="1" id="KW-0862">Zinc</keyword>
<feature type="region of interest" description="Disordered" evidence="2">
    <location>
        <begin position="145"/>
        <end position="169"/>
    </location>
</feature>
<evidence type="ECO:0000259" key="3">
    <source>
        <dbReference type="PROSITE" id="PS50158"/>
    </source>
</evidence>
<proteinExistence type="predicted"/>
<dbReference type="AlphaFoldDB" id="A0A0C9UT51"/>
<dbReference type="HOGENOM" id="CLU_596072_0_0_1"/>
<evidence type="ECO:0000313" key="5">
    <source>
        <dbReference type="Proteomes" id="UP000054279"/>
    </source>
</evidence>
<dbReference type="GO" id="GO:0003676">
    <property type="term" value="F:nucleic acid binding"/>
    <property type="evidence" value="ECO:0007669"/>
    <property type="project" value="InterPro"/>
</dbReference>
<dbReference type="Proteomes" id="UP000054279">
    <property type="component" value="Unassembled WGS sequence"/>
</dbReference>
<sequence length="459" mass="52358">MPPRRKGPAQQPQDANNQAPPEPRRSGRQRRPVRPFEAMPRPNRRRNRNPQPNQQPQQQQEAPPPQQDPPPQQQQPQQGDAPHQQQVPEQEQQDQPPDQDFQPQEIQNDEQEQQNQAREDESGDDSDAEAFRAALPNDVLRGLMRGHLPNALGTPNEPSPKSVRKRPTRIPGLTVSGAELPIPNQIRQKFVNGWSEHVPLTYLTDAYCAKAANDPKVSQDIVTWDPISESFTTTSKTLPGDGESRLSYAEWNEAWRRLLELIRAHLPEDYEAWKIHYTRIRDAIDVSARWNLWLQYDIQLRQQACRVGLDPATFNEALWRDLQPDFLAKQAKDSALEEIRRELSLALPSSSVKRRHSLDRSEPVPKRRRDTNPIKTRCFHCGSSEHPARDCKQTSLVNGRPLFLRLNDTGIYSDNTGIRYCFSFNGVKGCTTKSGYCTRGVHRCTLCGGNHSAQQCTNL</sequence>
<feature type="compositionally biased region" description="Pro residues" evidence="2">
    <location>
        <begin position="62"/>
        <end position="73"/>
    </location>
</feature>
<name>A0A0C9UT51_SPHS4</name>
<gene>
    <name evidence="4" type="ORF">M422DRAFT_46337</name>
</gene>
<keyword evidence="1" id="KW-0479">Metal-binding</keyword>
<dbReference type="PROSITE" id="PS50158">
    <property type="entry name" value="ZF_CCHC"/>
    <property type="match status" value="1"/>
</dbReference>
<feature type="compositionally biased region" description="Low complexity" evidence="2">
    <location>
        <begin position="8"/>
        <end position="19"/>
    </location>
</feature>
<dbReference type="EMBL" id="KN837109">
    <property type="protein sequence ID" value="KIJ46023.1"/>
    <property type="molecule type" value="Genomic_DNA"/>
</dbReference>
<dbReference type="OrthoDB" id="2973373at2759"/>
<feature type="compositionally biased region" description="Low complexity" evidence="2">
    <location>
        <begin position="74"/>
        <end position="106"/>
    </location>
</feature>